<sequence>MGGPAVPQDFGEPLHEQEEVLSMWGPDVPVVPPQTALRWFTIAVLGFVSFGVLCNVAHPEIPAVRREYPFGGLVNELGGLEENKVGIAHSTWCEEICANLLSLQARVENDSEADE</sequence>
<reference evidence="1" key="1">
    <citation type="submission" date="2022-08" db="EMBL/GenBank/DDBJ databases">
        <title>Genome Sequence of Pycnoporus sanguineus.</title>
        <authorList>
            <person name="Buettner E."/>
        </authorList>
    </citation>
    <scope>NUCLEOTIDE SEQUENCE</scope>
    <source>
        <strain evidence="1">CG-C14</strain>
    </source>
</reference>
<accession>A0ACC1PF17</accession>
<dbReference type="Proteomes" id="UP001144978">
    <property type="component" value="Unassembled WGS sequence"/>
</dbReference>
<evidence type="ECO:0000313" key="1">
    <source>
        <dbReference type="EMBL" id="KAJ2991329.1"/>
    </source>
</evidence>
<proteinExistence type="predicted"/>
<gene>
    <name evidence="1" type="ORF">NUW54_g8221</name>
</gene>
<comment type="caution">
    <text evidence="1">The sequence shown here is derived from an EMBL/GenBank/DDBJ whole genome shotgun (WGS) entry which is preliminary data.</text>
</comment>
<protein>
    <submittedName>
        <fullName evidence="1">Uncharacterized protein</fullName>
    </submittedName>
</protein>
<organism evidence="1 2">
    <name type="scientific">Trametes sanguinea</name>
    <dbReference type="NCBI Taxonomy" id="158606"/>
    <lineage>
        <taxon>Eukaryota</taxon>
        <taxon>Fungi</taxon>
        <taxon>Dikarya</taxon>
        <taxon>Basidiomycota</taxon>
        <taxon>Agaricomycotina</taxon>
        <taxon>Agaricomycetes</taxon>
        <taxon>Polyporales</taxon>
        <taxon>Polyporaceae</taxon>
        <taxon>Trametes</taxon>
    </lineage>
</organism>
<keyword evidence="2" id="KW-1185">Reference proteome</keyword>
<dbReference type="EMBL" id="JANSHE010002512">
    <property type="protein sequence ID" value="KAJ2991329.1"/>
    <property type="molecule type" value="Genomic_DNA"/>
</dbReference>
<name>A0ACC1PF17_9APHY</name>
<evidence type="ECO:0000313" key="2">
    <source>
        <dbReference type="Proteomes" id="UP001144978"/>
    </source>
</evidence>